<reference evidence="1 2" key="2">
    <citation type="submission" date="2018-11" db="EMBL/GenBank/DDBJ databases">
        <authorList>
            <consortium name="Pathogen Informatics"/>
        </authorList>
    </citation>
    <scope>NUCLEOTIDE SEQUENCE [LARGE SCALE GENOMIC DNA]</scope>
</reference>
<accession>A0A183HSR0</accession>
<dbReference type="EMBL" id="UZAJ01014096">
    <property type="protein sequence ID" value="VDO69083.1"/>
    <property type="molecule type" value="Genomic_DNA"/>
</dbReference>
<keyword evidence="2" id="KW-1185">Reference proteome</keyword>
<dbReference type="STRING" id="387005.A0A183HSR0"/>
<sequence>MLTKYSGKKLAAHFILKIGVDKFWILVKKVITSEKTTKIQCSNYGEVLLLAWKNAVKNGIHRLQYQLERIFMDIVYYALQHLRYNKKFMAMLEFFGKARSKQIDAMIYRTFEPNLWRCLKAANET</sequence>
<name>A0A183HSR0_9BILA</name>
<protein>
    <submittedName>
        <fullName evidence="3">DDE_Tnp_ISL3 domain-containing protein</fullName>
    </submittedName>
</protein>
<gene>
    <name evidence="1" type="ORF">OFLC_LOCUS10518</name>
</gene>
<dbReference type="Pfam" id="PF12422">
    <property type="entry name" value="Condensin2nSMC"/>
    <property type="match status" value="1"/>
</dbReference>
<dbReference type="InterPro" id="IPR024741">
    <property type="entry name" value="Condensin2_G2"/>
</dbReference>
<dbReference type="Proteomes" id="UP000267606">
    <property type="component" value="Unassembled WGS sequence"/>
</dbReference>
<proteinExistence type="predicted"/>
<dbReference type="GO" id="GO:0000796">
    <property type="term" value="C:condensin complex"/>
    <property type="evidence" value="ECO:0007669"/>
    <property type="project" value="TreeGrafter"/>
</dbReference>
<dbReference type="GO" id="GO:0005634">
    <property type="term" value="C:nucleus"/>
    <property type="evidence" value="ECO:0007669"/>
    <property type="project" value="InterPro"/>
</dbReference>
<dbReference type="WBParaSite" id="OFLC_0001052101-mRNA-1">
    <property type="protein sequence ID" value="OFLC_0001052101-mRNA-1"/>
    <property type="gene ID" value="OFLC_0001052101"/>
</dbReference>
<organism evidence="3">
    <name type="scientific">Onchocerca flexuosa</name>
    <dbReference type="NCBI Taxonomy" id="387005"/>
    <lineage>
        <taxon>Eukaryota</taxon>
        <taxon>Metazoa</taxon>
        <taxon>Ecdysozoa</taxon>
        <taxon>Nematoda</taxon>
        <taxon>Chromadorea</taxon>
        <taxon>Rhabditida</taxon>
        <taxon>Spirurina</taxon>
        <taxon>Spiruromorpha</taxon>
        <taxon>Filarioidea</taxon>
        <taxon>Onchocercidae</taxon>
        <taxon>Onchocerca</taxon>
    </lineage>
</organism>
<evidence type="ECO:0000313" key="3">
    <source>
        <dbReference type="WBParaSite" id="OFLC_0001052101-mRNA-1"/>
    </source>
</evidence>
<reference evidence="3" key="1">
    <citation type="submission" date="2016-06" db="UniProtKB">
        <authorList>
            <consortium name="WormBaseParasite"/>
        </authorList>
    </citation>
    <scope>IDENTIFICATION</scope>
</reference>
<dbReference type="AlphaFoldDB" id="A0A183HSR0"/>
<evidence type="ECO:0000313" key="1">
    <source>
        <dbReference type="EMBL" id="VDO69083.1"/>
    </source>
</evidence>
<dbReference type="GO" id="GO:0000070">
    <property type="term" value="P:mitotic sister chromatid segregation"/>
    <property type="evidence" value="ECO:0007669"/>
    <property type="project" value="TreeGrafter"/>
</dbReference>
<dbReference type="PANTHER" id="PTHR16199">
    <property type="entry name" value="CONDENSIN-2 COMPLEX SUBUNIT G2"/>
    <property type="match status" value="1"/>
</dbReference>
<evidence type="ECO:0000313" key="2">
    <source>
        <dbReference type="Proteomes" id="UP000267606"/>
    </source>
</evidence>
<dbReference type="PANTHER" id="PTHR16199:SF4">
    <property type="entry name" value="CONDENSIN-2 COMPLEX SUBUNIT G2"/>
    <property type="match status" value="1"/>
</dbReference>